<evidence type="ECO:0000256" key="2">
    <source>
        <dbReference type="SAM" id="MobiDB-lite"/>
    </source>
</evidence>
<feature type="compositionally biased region" description="Basic residues" evidence="2">
    <location>
        <begin position="18"/>
        <end position="27"/>
    </location>
</feature>
<evidence type="ECO:0000313" key="3">
    <source>
        <dbReference type="EMBL" id="AEO59714.1"/>
    </source>
</evidence>
<dbReference type="GeneID" id="11506909"/>
<gene>
    <name evidence="3" type="ORF">MYCTH_2308205</name>
</gene>
<keyword evidence="1" id="KW-0175">Coiled coil</keyword>
<accession>G2QJF7</accession>
<proteinExistence type="predicted"/>
<sequence length="106" mass="12396">MSITGNNNNGQNYDTHHRTPRSRRRSQFHSQATCKFRKWPTLAGVLCIVDQLQNRVREQELHIVWMEEQQQRINQLQDALTKLTLDMAYKMQAEDASLSPVVFPLS</sequence>
<evidence type="ECO:0000256" key="1">
    <source>
        <dbReference type="SAM" id="Coils"/>
    </source>
</evidence>
<dbReference type="HOGENOM" id="CLU_2225011_0_0_1"/>
<dbReference type="KEGG" id="mtm:MYCTH_2308205"/>
<organism evidence="3 4">
    <name type="scientific">Thermothelomyces thermophilus (strain ATCC 42464 / BCRC 31852 / DSM 1799)</name>
    <name type="common">Sporotrichum thermophile</name>
    <dbReference type="NCBI Taxonomy" id="573729"/>
    <lineage>
        <taxon>Eukaryota</taxon>
        <taxon>Fungi</taxon>
        <taxon>Dikarya</taxon>
        <taxon>Ascomycota</taxon>
        <taxon>Pezizomycotina</taxon>
        <taxon>Sordariomycetes</taxon>
        <taxon>Sordariomycetidae</taxon>
        <taxon>Sordariales</taxon>
        <taxon>Chaetomiaceae</taxon>
        <taxon>Thermothelomyces</taxon>
    </lineage>
</organism>
<dbReference type="RefSeq" id="XP_003664959.1">
    <property type="nucleotide sequence ID" value="XM_003664911.1"/>
</dbReference>
<dbReference type="Proteomes" id="UP000007322">
    <property type="component" value="Chromosome 5"/>
</dbReference>
<evidence type="ECO:0000313" key="4">
    <source>
        <dbReference type="Proteomes" id="UP000007322"/>
    </source>
</evidence>
<feature type="compositionally biased region" description="Polar residues" evidence="2">
    <location>
        <begin position="1"/>
        <end position="13"/>
    </location>
</feature>
<reference evidence="3 4" key="1">
    <citation type="journal article" date="2011" name="Nat. Biotechnol.">
        <title>Comparative genomic analysis of the thermophilic biomass-degrading fungi Myceliophthora thermophila and Thielavia terrestris.</title>
        <authorList>
            <person name="Berka R.M."/>
            <person name="Grigoriev I.V."/>
            <person name="Otillar R."/>
            <person name="Salamov A."/>
            <person name="Grimwood J."/>
            <person name="Reid I."/>
            <person name="Ishmael N."/>
            <person name="John T."/>
            <person name="Darmond C."/>
            <person name="Moisan M.-C."/>
            <person name="Henrissat B."/>
            <person name="Coutinho P.M."/>
            <person name="Lombard V."/>
            <person name="Natvig D.O."/>
            <person name="Lindquist E."/>
            <person name="Schmutz J."/>
            <person name="Lucas S."/>
            <person name="Harris P."/>
            <person name="Powlowski J."/>
            <person name="Bellemare A."/>
            <person name="Taylor D."/>
            <person name="Butler G."/>
            <person name="de Vries R.P."/>
            <person name="Allijn I.E."/>
            <person name="van den Brink J."/>
            <person name="Ushinsky S."/>
            <person name="Storms R."/>
            <person name="Powell A.J."/>
            <person name="Paulsen I.T."/>
            <person name="Elbourne L.D.H."/>
            <person name="Baker S.E."/>
            <person name="Magnuson J."/>
            <person name="LaBoissiere S."/>
            <person name="Clutterbuck A.J."/>
            <person name="Martinez D."/>
            <person name="Wogulis M."/>
            <person name="de Leon A.L."/>
            <person name="Rey M.W."/>
            <person name="Tsang A."/>
        </authorList>
    </citation>
    <scope>NUCLEOTIDE SEQUENCE [LARGE SCALE GENOMIC DNA]</scope>
    <source>
        <strain evidence="4">ATCC 42464 / BCRC 31852 / DSM 1799</strain>
    </source>
</reference>
<dbReference type="EMBL" id="CP003006">
    <property type="protein sequence ID" value="AEO59714.1"/>
    <property type="molecule type" value="Genomic_DNA"/>
</dbReference>
<dbReference type="AlphaFoldDB" id="G2QJF7"/>
<protein>
    <submittedName>
        <fullName evidence="3">Uncharacterized protein</fullName>
    </submittedName>
</protein>
<feature type="region of interest" description="Disordered" evidence="2">
    <location>
        <begin position="1"/>
        <end position="29"/>
    </location>
</feature>
<feature type="coiled-coil region" evidence="1">
    <location>
        <begin position="49"/>
        <end position="86"/>
    </location>
</feature>
<name>G2QJF7_THET4</name>
<dbReference type="InParanoid" id="G2QJF7"/>
<keyword evidence="4" id="KW-1185">Reference proteome</keyword>
<dbReference type="VEuPathDB" id="FungiDB:MYCTH_2308205"/>